<accession>A0AAD3HKG3</accession>
<dbReference type="PROSITE" id="PS51195">
    <property type="entry name" value="Q_MOTIF"/>
    <property type="match status" value="1"/>
</dbReference>
<evidence type="ECO:0000256" key="3">
    <source>
        <dbReference type="ARBA" id="ARBA00022806"/>
    </source>
</evidence>
<dbReference type="GO" id="GO:0003724">
    <property type="term" value="F:RNA helicase activity"/>
    <property type="evidence" value="ECO:0007669"/>
    <property type="project" value="InterPro"/>
</dbReference>
<keyword evidence="1" id="KW-0547">Nucleotide-binding</keyword>
<feature type="compositionally biased region" description="Polar residues" evidence="6">
    <location>
        <begin position="478"/>
        <end position="503"/>
    </location>
</feature>
<gene>
    <name evidence="10" type="ORF">Agub_g5269</name>
</gene>
<evidence type="ECO:0000313" key="10">
    <source>
        <dbReference type="EMBL" id="GFR44107.1"/>
    </source>
</evidence>
<feature type="short sequence motif" description="Q motif" evidence="5">
    <location>
        <begin position="143"/>
        <end position="171"/>
    </location>
</feature>
<sequence length="759" mass="78799">MQRHLTNIVCLRRQLLSCGRRRCASASAATIPAIPATARPHLHSWLHAESSASIATTPHCNNSKLPPVPGSRQLSQPTPSHAAPNWLLLRMALRGHPPLTRSTSALSAAMAPSCTPGALVVMPTWARCELLQRRSSSTASGADSFRALGVSPELQERLASRDILRPLPVQAAVLPAVLGGRNAAIKSCTGSGKTLAYLLPVLQLALQRRRAAEAAAAAAAAAAATAVPTVDSPDRARSGSSSGGGSAAALKQQARSLQALIVAPSRELCIQIQRTAQELLPAGASDRRLVQQLIGGANPKRQAAALAGGEGGVWPLVVVGTPGRVAELVTNGTLHVWNCPLLVLDEVDQLRAHEDFRQHVDNICTHVGRKLGPGLAGSSSSSSSGNSSHTASSTSSTNNSSNSPGAAAADVQITRSSNLTTGNAASSDASGTRSSMIGSGGSGGGGRQTVIVSASLDGRELSRYAAWCPNPLPVVLSSNQALPQPPQERSQPHAGSQQRPTGQSGKGVAGQFDEQAAKNNSHAPSRADRTGGRTSCVGAPDPQNTPVVEDPRDAEAAAAAAAAAAGPLSGVLPPHLKHIYVLCPGEHRTEHVRRLIHALGAERALLFVPKQSHAMVTKYKLEARHMEVTILHGQLSKLARGNILNAFRAGTFRALIVTDLGARGLDLPDCDAIINFGPPPDPLSYAHRAGRTGRAGAPGVVASVVTRQELQQLRGTVKKLGATLQAVSILNGKIVPGEEIGGHREEDVGTASRPHRAHR</sequence>
<dbReference type="SMART" id="SM00487">
    <property type="entry name" value="DEXDc"/>
    <property type="match status" value="1"/>
</dbReference>
<feature type="domain" description="Helicase ATP-binding" evidence="7">
    <location>
        <begin position="174"/>
        <end position="474"/>
    </location>
</feature>
<dbReference type="InterPro" id="IPR044742">
    <property type="entry name" value="DEAD/DEAH_RhlB"/>
</dbReference>
<feature type="region of interest" description="Disordered" evidence="6">
    <location>
        <begin position="740"/>
        <end position="759"/>
    </location>
</feature>
<comment type="caution">
    <text evidence="10">The sequence shown here is derived from an EMBL/GenBank/DDBJ whole genome shotgun (WGS) entry which is preliminary data.</text>
</comment>
<dbReference type="GO" id="GO:0016787">
    <property type="term" value="F:hydrolase activity"/>
    <property type="evidence" value="ECO:0007669"/>
    <property type="project" value="UniProtKB-KW"/>
</dbReference>
<feature type="region of interest" description="Disordered" evidence="6">
    <location>
        <begin position="374"/>
        <end position="447"/>
    </location>
</feature>
<dbReference type="PANTHER" id="PTHR47963:SF3">
    <property type="entry name" value="DEAD-BOX ATP-DEPENDENT RNA HELICASE 47, MITOCHONDRIAL"/>
    <property type="match status" value="1"/>
</dbReference>
<dbReference type="Gene3D" id="3.40.50.300">
    <property type="entry name" value="P-loop containing nucleotide triphosphate hydrolases"/>
    <property type="match status" value="2"/>
</dbReference>
<evidence type="ECO:0000313" key="11">
    <source>
        <dbReference type="Proteomes" id="UP001054857"/>
    </source>
</evidence>
<feature type="domain" description="Helicase C-terminal" evidence="8">
    <location>
        <begin position="591"/>
        <end position="735"/>
    </location>
</feature>
<evidence type="ECO:0000256" key="6">
    <source>
        <dbReference type="SAM" id="MobiDB-lite"/>
    </source>
</evidence>
<dbReference type="InterPro" id="IPR001650">
    <property type="entry name" value="Helicase_C-like"/>
</dbReference>
<feature type="compositionally biased region" description="Gly residues" evidence="6">
    <location>
        <begin position="438"/>
        <end position="447"/>
    </location>
</feature>
<dbReference type="GO" id="GO:0003723">
    <property type="term" value="F:RNA binding"/>
    <property type="evidence" value="ECO:0007669"/>
    <property type="project" value="TreeGrafter"/>
</dbReference>
<dbReference type="AlphaFoldDB" id="A0AAD3HKG3"/>
<keyword evidence="4" id="KW-0067">ATP-binding</keyword>
<dbReference type="InterPro" id="IPR011545">
    <property type="entry name" value="DEAD/DEAH_box_helicase_dom"/>
</dbReference>
<feature type="region of interest" description="Disordered" evidence="6">
    <location>
        <begin position="228"/>
        <end position="247"/>
    </location>
</feature>
<dbReference type="InterPro" id="IPR014001">
    <property type="entry name" value="Helicase_ATP-bd"/>
</dbReference>
<keyword evidence="11" id="KW-1185">Reference proteome</keyword>
<dbReference type="Proteomes" id="UP001054857">
    <property type="component" value="Unassembled WGS sequence"/>
</dbReference>
<evidence type="ECO:0000256" key="2">
    <source>
        <dbReference type="ARBA" id="ARBA00022801"/>
    </source>
</evidence>
<dbReference type="InterPro" id="IPR014014">
    <property type="entry name" value="RNA_helicase_DEAD_Q_motif"/>
</dbReference>
<dbReference type="InterPro" id="IPR027417">
    <property type="entry name" value="P-loop_NTPase"/>
</dbReference>
<dbReference type="CDD" id="cd00268">
    <property type="entry name" value="DEADc"/>
    <property type="match status" value="1"/>
</dbReference>
<proteinExistence type="predicted"/>
<dbReference type="GO" id="GO:0005524">
    <property type="term" value="F:ATP binding"/>
    <property type="evidence" value="ECO:0007669"/>
    <property type="project" value="UniProtKB-KW"/>
</dbReference>
<dbReference type="PANTHER" id="PTHR47963">
    <property type="entry name" value="DEAD-BOX ATP-DEPENDENT RNA HELICASE 47, MITOCHONDRIAL"/>
    <property type="match status" value="1"/>
</dbReference>
<dbReference type="Pfam" id="PF00270">
    <property type="entry name" value="DEAD"/>
    <property type="match status" value="1"/>
</dbReference>
<feature type="compositionally biased region" description="Polar residues" evidence="6">
    <location>
        <begin position="413"/>
        <end position="429"/>
    </location>
</feature>
<feature type="domain" description="DEAD-box RNA helicase Q" evidence="9">
    <location>
        <begin position="143"/>
        <end position="171"/>
    </location>
</feature>
<feature type="compositionally biased region" description="Low complexity" evidence="6">
    <location>
        <begin position="376"/>
        <end position="409"/>
    </location>
</feature>
<dbReference type="InterPro" id="IPR050547">
    <property type="entry name" value="DEAD_box_RNA_helicases"/>
</dbReference>
<name>A0AAD3HKG3_9CHLO</name>
<dbReference type="Pfam" id="PF00271">
    <property type="entry name" value="Helicase_C"/>
    <property type="match status" value="1"/>
</dbReference>
<evidence type="ECO:0000259" key="8">
    <source>
        <dbReference type="PROSITE" id="PS51194"/>
    </source>
</evidence>
<reference evidence="10 11" key="1">
    <citation type="journal article" date="2021" name="Sci. Rep.">
        <title>Genome sequencing of the multicellular alga Astrephomene provides insights into convergent evolution of germ-soma differentiation.</title>
        <authorList>
            <person name="Yamashita S."/>
            <person name="Yamamoto K."/>
            <person name="Matsuzaki R."/>
            <person name="Suzuki S."/>
            <person name="Yamaguchi H."/>
            <person name="Hirooka S."/>
            <person name="Minakuchi Y."/>
            <person name="Miyagishima S."/>
            <person name="Kawachi M."/>
            <person name="Toyoda A."/>
            <person name="Nozaki H."/>
        </authorList>
    </citation>
    <scope>NUCLEOTIDE SEQUENCE [LARGE SCALE GENOMIC DNA]</scope>
    <source>
        <strain evidence="10 11">NIES-4017</strain>
    </source>
</reference>
<evidence type="ECO:0000256" key="5">
    <source>
        <dbReference type="PROSITE-ProRule" id="PRU00552"/>
    </source>
</evidence>
<feature type="region of interest" description="Disordered" evidence="6">
    <location>
        <begin position="57"/>
        <end position="79"/>
    </location>
</feature>
<evidence type="ECO:0000256" key="1">
    <source>
        <dbReference type="ARBA" id="ARBA00022741"/>
    </source>
</evidence>
<keyword evidence="2" id="KW-0378">Hydrolase</keyword>
<dbReference type="SUPFAM" id="SSF52540">
    <property type="entry name" value="P-loop containing nucleoside triphosphate hydrolases"/>
    <property type="match status" value="1"/>
</dbReference>
<dbReference type="SMART" id="SM00490">
    <property type="entry name" value="HELICc"/>
    <property type="match status" value="1"/>
</dbReference>
<evidence type="ECO:0000259" key="7">
    <source>
        <dbReference type="PROSITE" id="PS51192"/>
    </source>
</evidence>
<organism evidence="10 11">
    <name type="scientific">Astrephomene gubernaculifera</name>
    <dbReference type="NCBI Taxonomy" id="47775"/>
    <lineage>
        <taxon>Eukaryota</taxon>
        <taxon>Viridiplantae</taxon>
        <taxon>Chlorophyta</taxon>
        <taxon>core chlorophytes</taxon>
        <taxon>Chlorophyceae</taxon>
        <taxon>CS clade</taxon>
        <taxon>Chlamydomonadales</taxon>
        <taxon>Astrephomenaceae</taxon>
        <taxon>Astrephomene</taxon>
    </lineage>
</organism>
<protein>
    <submittedName>
        <fullName evidence="10">Uncharacterized protein</fullName>
    </submittedName>
</protein>
<dbReference type="CDD" id="cd18787">
    <property type="entry name" value="SF2_C_DEAD"/>
    <property type="match status" value="1"/>
</dbReference>
<feature type="region of interest" description="Disordered" evidence="6">
    <location>
        <begin position="478"/>
        <end position="554"/>
    </location>
</feature>
<keyword evidence="3" id="KW-0347">Helicase</keyword>
<dbReference type="EMBL" id="BMAR01000007">
    <property type="protein sequence ID" value="GFR44107.1"/>
    <property type="molecule type" value="Genomic_DNA"/>
</dbReference>
<evidence type="ECO:0000256" key="4">
    <source>
        <dbReference type="ARBA" id="ARBA00022840"/>
    </source>
</evidence>
<dbReference type="PROSITE" id="PS51194">
    <property type="entry name" value="HELICASE_CTER"/>
    <property type="match status" value="1"/>
</dbReference>
<dbReference type="PROSITE" id="PS51192">
    <property type="entry name" value="HELICASE_ATP_BIND_1"/>
    <property type="match status" value="1"/>
</dbReference>
<evidence type="ECO:0000259" key="9">
    <source>
        <dbReference type="PROSITE" id="PS51195"/>
    </source>
</evidence>